<dbReference type="Proteomes" id="UP001162541">
    <property type="component" value="Chromosome 3"/>
</dbReference>
<dbReference type="Gene3D" id="2.60.40.10">
    <property type="entry name" value="Immunoglobulins"/>
    <property type="match status" value="1"/>
</dbReference>
<feature type="domain" description="ZZ-type" evidence="6">
    <location>
        <begin position="238"/>
        <end position="288"/>
    </location>
</feature>
<dbReference type="Pfam" id="PF16158">
    <property type="entry name" value="N_BRCA1_IG"/>
    <property type="match status" value="1"/>
</dbReference>
<dbReference type="SUPFAM" id="SSF54277">
    <property type="entry name" value="CAD &amp; PB1 domains"/>
    <property type="match status" value="1"/>
</dbReference>
<keyword evidence="2 4" id="KW-0863">Zinc-finger</keyword>
<feature type="region of interest" description="Disordered" evidence="5">
    <location>
        <begin position="502"/>
        <end position="528"/>
    </location>
</feature>
<dbReference type="InterPro" id="IPR009060">
    <property type="entry name" value="UBA-like_sf"/>
</dbReference>
<sequence length="804" mass="87919">MNYVIKIKYEDTLRRLTYPGHRPYGDQYNDKLITFAKLEGNIRDLFKIPASSQIRVTYTDKDNDVVTMGDDQDLEDACVLQGLNPLRLLVTLLDVPKVGAAEGQAEQLLPMKVNGEAGSKLKQILKSLPKDVLKPVVDHVELYLKGSAPSQRELSKLVDTVVDSITSHIESAVKKVDLNEFISASSSPSVPATSETHPVCPVYQNSPLPTSTILGTLEPVNSNVREESEPGNAGRVFHTGVQCDVCGMSPIVGPRFKSSKRFDYDLCVSCFEEFGTISDYTRIDRPLFRPRHLQAIGNAKRCPVAGPKPHAGQRCPVASPKRHEGQRCSAAGPDCYSGRPFSMRGPYGARPDSRYHSIHQMNGSGGKLDARFVQDVTIFDGTELAPGTNFTKIWRLRNSGTLPWPVDTMLVHVGGDELGCVFIVPLELPERGLPPGEEVEASVNLVAPEKPGRYVSHWRLASPAGPKFGHRVWVLIQVVSKEGQEDALINEMALPSTVEALAKEDTSSSGSLKSKDLDSTAGHSSQAGPKMEEWVNTYFLQKEYPTGLGSLLTDSDVRVLGSGPEIVSPGQTKASVVDTKSPTEVGQEDTSSLSGIVKEDSTEEKDDDIDNPKWKIDANLGNVDSLSQPIVGGDLPSQTSVSLVKEKMATDEVASYVNSELGGFSMVEMPKLNSSSSFASVTPRVNADESRAKILEVNVEGEDKFASTAAELCDKLDGMGFSDRKLNLELLEKNKMDLRRTLDALVGAADWDPILEELEEMGFYDVEMNRRLMFKNNGSVKRVVKELVQMYKEPVASGMGKEMV</sequence>
<dbReference type="Pfam" id="PF00564">
    <property type="entry name" value="PB1"/>
    <property type="match status" value="1"/>
</dbReference>
<keyword evidence="9" id="KW-1185">Reference proteome</keyword>
<name>A0A176WEE7_MARPO</name>
<dbReference type="Proteomes" id="UP000077202">
    <property type="component" value="Unassembled WGS sequence"/>
</dbReference>
<evidence type="ECO:0000256" key="5">
    <source>
        <dbReference type="SAM" id="MobiDB-lite"/>
    </source>
</evidence>
<dbReference type="InterPro" id="IPR043145">
    <property type="entry name" value="Znf_ZZ_sf"/>
</dbReference>
<dbReference type="InterPro" id="IPR000270">
    <property type="entry name" value="PB1_dom"/>
</dbReference>
<proteinExistence type="predicted"/>
<dbReference type="Gene3D" id="3.30.60.90">
    <property type="match status" value="1"/>
</dbReference>
<evidence type="ECO:0000313" key="7">
    <source>
        <dbReference type="EMBL" id="BBN06958.1"/>
    </source>
</evidence>
<dbReference type="InterPro" id="IPR013783">
    <property type="entry name" value="Ig-like_fold"/>
</dbReference>
<dbReference type="AlphaFoldDB" id="A0A176WEE7"/>
<reference evidence="7" key="2">
    <citation type="journal article" date="2019" name="Curr. Biol.">
        <title>Chromatin organization in early land plants reveals an ancestral association between H3K27me3, transposons, and constitutive heterochromatin.</title>
        <authorList>
            <person name="Montgomery S.A."/>
            <person name="Tanizawa Y."/>
            <person name="Galik B."/>
            <person name="Wang N."/>
            <person name="Ito T."/>
            <person name="Mochizuki T."/>
            <person name="Akimcheva S."/>
            <person name="Bowman J."/>
            <person name="Cognat V."/>
            <person name="Drouard L."/>
            <person name="Ekker H."/>
            <person name="Houng S."/>
            <person name="Kohchi T."/>
            <person name="Lin S."/>
            <person name="Liu L.D."/>
            <person name="Nakamura Y."/>
            <person name="Valeeva L.R."/>
            <person name="Shakirov E.V."/>
            <person name="Shippen D.E."/>
            <person name="Wei W."/>
            <person name="Yagura M."/>
            <person name="Yamaoka S."/>
            <person name="Yamato K.T."/>
            <person name="Liu C."/>
            <person name="Berger F."/>
        </authorList>
    </citation>
    <scope>NUCLEOTIDE SEQUENCE [LARGE SCALE GENOMIC DNA]</scope>
    <source>
        <strain evidence="7">Tak-1</strain>
    </source>
</reference>
<evidence type="ECO:0000313" key="8">
    <source>
        <dbReference type="EMBL" id="OAE31294.1"/>
    </source>
</evidence>
<evidence type="ECO:0000256" key="2">
    <source>
        <dbReference type="ARBA" id="ARBA00022771"/>
    </source>
</evidence>
<evidence type="ECO:0000313" key="9">
    <source>
        <dbReference type="Proteomes" id="UP000077202"/>
    </source>
</evidence>
<dbReference type="CDD" id="cd14319">
    <property type="entry name" value="UBA_NBR1"/>
    <property type="match status" value="1"/>
</dbReference>
<dbReference type="EMBL" id="AP019868">
    <property type="protein sequence ID" value="BBN06958.1"/>
    <property type="molecule type" value="Genomic_DNA"/>
</dbReference>
<feature type="region of interest" description="Disordered" evidence="5">
    <location>
        <begin position="563"/>
        <end position="611"/>
    </location>
</feature>
<dbReference type="InterPro" id="IPR000433">
    <property type="entry name" value="Znf_ZZ"/>
</dbReference>
<dbReference type="Gene3D" id="1.10.8.10">
    <property type="entry name" value="DNA helicase RuvA subunit, C-terminal domain"/>
    <property type="match status" value="2"/>
</dbReference>
<accession>A0A176WEE7</accession>
<reference evidence="10" key="3">
    <citation type="journal article" date="2020" name="Curr. Biol.">
        <title>Chromatin organization in early land plants reveals an ancestral association between H3K27me3, transposons, and constitutive heterochromatin.</title>
        <authorList>
            <person name="Montgomery S.A."/>
            <person name="Tanizawa Y."/>
            <person name="Galik B."/>
            <person name="Wang N."/>
            <person name="Ito T."/>
            <person name="Mochizuki T."/>
            <person name="Akimcheva S."/>
            <person name="Bowman J.L."/>
            <person name="Cognat V."/>
            <person name="Marechal-Drouard L."/>
            <person name="Ekker H."/>
            <person name="Hong S.F."/>
            <person name="Kohchi T."/>
            <person name="Lin S.S."/>
            <person name="Liu L.D."/>
            <person name="Nakamura Y."/>
            <person name="Valeeva L.R."/>
            <person name="Shakirov E.V."/>
            <person name="Shippen D.E."/>
            <person name="Wei W.L."/>
            <person name="Yagura M."/>
            <person name="Yamaoka S."/>
            <person name="Yamato K.T."/>
            <person name="Liu C."/>
            <person name="Berger F."/>
        </authorList>
    </citation>
    <scope>NUCLEOTIDE SEQUENCE [LARGE SCALE GENOMIC DNA]</scope>
    <source>
        <strain evidence="10">Tak-1</strain>
    </source>
</reference>
<evidence type="ECO:0000256" key="4">
    <source>
        <dbReference type="PROSITE-ProRule" id="PRU00228"/>
    </source>
</evidence>
<evidence type="ECO:0000256" key="1">
    <source>
        <dbReference type="ARBA" id="ARBA00022723"/>
    </source>
</evidence>
<dbReference type="SMART" id="SM00291">
    <property type="entry name" value="ZnF_ZZ"/>
    <property type="match status" value="1"/>
</dbReference>
<keyword evidence="3" id="KW-0862">Zinc</keyword>
<evidence type="ECO:0000259" key="6">
    <source>
        <dbReference type="PROSITE" id="PS50135"/>
    </source>
</evidence>
<dbReference type="PROSITE" id="PS50135">
    <property type="entry name" value="ZF_ZZ_2"/>
    <property type="match status" value="1"/>
</dbReference>
<dbReference type="SUPFAM" id="SSF57850">
    <property type="entry name" value="RING/U-box"/>
    <property type="match status" value="1"/>
</dbReference>
<protein>
    <recommendedName>
        <fullName evidence="6">ZZ-type domain-containing protein</fullName>
    </recommendedName>
</protein>
<dbReference type="InterPro" id="IPR056893">
    <property type="entry name" value="UBA_Nbr1_C"/>
</dbReference>
<reference evidence="8 9" key="1">
    <citation type="submission" date="2016-03" db="EMBL/GenBank/DDBJ databases">
        <title>Mechanisms controlling the formation of the plant cell surface in tip-growing cells are functionally conserved among land plants.</title>
        <authorList>
            <person name="Honkanen S."/>
            <person name="Jones V.A."/>
            <person name="Morieri G."/>
            <person name="Champion C."/>
            <person name="Hetherington A.J."/>
            <person name="Kelly S."/>
            <person name="Saint-Marcoux D."/>
            <person name="Proust H."/>
            <person name="Prescott H."/>
            <person name="Dolan L."/>
        </authorList>
    </citation>
    <scope>NUCLEOTIDE SEQUENCE [LARGE SCALE GENOMIC DNA]</scope>
    <source>
        <strain evidence="9">cv. Tak-1 and cv. Tak-2</strain>
        <tissue evidence="8">Whole gametophyte</tissue>
    </source>
</reference>
<dbReference type="GO" id="GO:0008270">
    <property type="term" value="F:zinc ion binding"/>
    <property type="evidence" value="ECO:0007669"/>
    <property type="project" value="UniProtKB-KW"/>
</dbReference>
<dbReference type="Pfam" id="PF00569">
    <property type="entry name" value="ZZ"/>
    <property type="match status" value="1"/>
</dbReference>
<feature type="compositionally biased region" description="Polar residues" evidence="5">
    <location>
        <begin position="569"/>
        <end position="594"/>
    </location>
</feature>
<organism evidence="8 9">
    <name type="scientific">Marchantia polymorpha subsp. ruderalis</name>
    <dbReference type="NCBI Taxonomy" id="1480154"/>
    <lineage>
        <taxon>Eukaryota</taxon>
        <taxon>Viridiplantae</taxon>
        <taxon>Streptophyta</taxon>
        <taxon>Embryophyta</taxon>
        <taxon>Marchantiophyta</taxon>
        <taxon>Marchantiopsida</taxon>
        <taxon>Marchantiidae</taxon>
        <taxon>Marchantiales</taxon>
        <taxon>Marchantiaceae</taxon>
        <taxon>Marchantia</taxon>
    </lineage>
</organism>
<gene>
    <name evidence="8" type="ORF">AXG93_1962s1510</name>
    <name evidence="7" type="ORF">Mp_3g25290</name>
</gene>
<dbReference type="EMBL" id="LVLJ01001129">
    <property type="protein sequence ID" value="OAE31294.1"/>
    <property type="molecule type" value="Genomic_DNA"/>
</dbReference>
<dbReference type="PANTHER" id="PTHR20930">
    <property type="entry name" value="OVARIAN CARCINOMA ANTIGEN CA125-RELATED"/>
    <property type="match status" value="1"/>
</dbReference>
<dbReference type="PANTHER" id="PTHR20930:SF0">
    <property type="entry name" value="PROTEIN ILRUN"/>
    <property type="match status" value="1"/>
</dbReference>
<dbReference type="CDD" id="cd14947">
    <property type="entry name" value="NBR1_like"/>
    <property type="match status" value="1"/>
</dbReference>
<dbReference type="InterPro" id="IPR032350">
    <property type="entry name" value="Nbr1_FW"/>
</dbReference>
<evidence type="ECO:0000313" key="10">
    <source>
        <dbReference type="Proteomes" id="UP001162541"/>
    </source>
</evidence>
<dbReference type="Pfam" id="PF24932">
    <property type="entry name" value="UBA_NBR1_C"/>
    <property type="match status" value="2"/>
</dbReference>
<dbReference type="Gene3D" id="3.10.20.90">
    <property type="entry name" value="Phosphatidylinositol 3-kinase Catalytic Subunit, Chain A, domain 1"/>
    <property type="match status" value="1"/>
</dbReference>
<evidence type="ECO:0000256" key="3">
    <source>
        <dbReference type="ARBA" id="ARBA00022833"/>
    </source>
</evidence>
<dbReference type="SUPFAM" id="SSF46934">
    <property type="entry name" value="UBA-like"/>
    <property type="match status" value="1"/>
</dbReference>
<keyword evidence="1" id="KW-0479">Metal-binding</keyword>